<feature type="transmembrane region" description="Helical" evidence="8">
    <location>
        <begin position="56"/>
        <end position="78"/>
    </location>
</feature>
<keyword evidence="2" id="KW-0813">Transport</keyword>
<keyword evidence="3" id="KW-1003">Cell membrane</keyword>
<feature type="transmembrane region" description="Helical" evidence="8">
    <location>
        <begin position="297"/>
        <end position="317"/>
    </location>
</feature>
<evidence type="ECO:0000256" key="5">
    <source>
        <dbReference type="ARBA" id="ARBA00022989"/>
    </source>
</evidence>
<accession>A0ABN1R968</accession>
<feature type="transmembrane region" description="Helical" evidence="8">
    <location>
        <begin position="329"/>
        <end position="346"/>
    </location>
</feature>
<feature type="region of interest" description="Disordered" evidence="7">
    <location>
        <begin position="204"/>
        <end position="254"/>
    </location>
</feature>
<name>A0ABN1R968_9ACTN</name>
<evidence type="ECO:0000256" key="2">
    <source>
        <dbReference type="ARBA" id="ARBA00022448"/>
    </source>
</evidence>
<feature type="compositionally biased region" description="Low complexity" evidence="7">
    <location>
        <begin position="243"/>
        <end position="254"/>
    </location>
</feature>
<feature type="transmembrane region" description="Helical" evidence="8">
    <location>
        <begin position="28"/>
        <end position="50"/>
    </location>
</feature>
<dbReference type="Pfam" id="PF07690">
    <property type="entry name" value="MFS_1"/>
    <property type="match status" value="1"/>
</dbReference>
<dbReference type="PANTHER" id="PTHR23517:SF2">
    <property type="entry name" value="MULTIDRUG RESISTANCE PROTEIN MDTH"/>
    <property type="match status" value="1"/>
</dbReference>
<keyword evidence="5 8" id="KW-1133">Transmembrane helix</keyword>
<dbReference type="Proteomes" id="UP001500418">
    <property type="component" value="Unassembled WGS sequence"/>
</dbReference>
<dbReference type="InterPro" id="IPR036259">
    <property type="entry name" value="MFS_trans_sf"/>
</dbReference>
<proteinExistence type="predicted"/>
<evidence type="ECO:0000256" key="3">
    <source>
        <dbReference type="ARBA" id="ARBA00022475"/>
    </source>
</evidence>
<evidence type="ECO:0000313" key="10">
    <source>
        <dbReference type="Proteomes" id="UP001500418"/>
    </source>
</evidence>
<dbReference type="InterPro" id="IPR011701">
    <property type="entry name" value="MFS"/>
</dbReference>
<keyword evidence="10" id="KW-1185">Reference proteome</keyword>
<keyword evidence="6 8" id="KW-0472">Membrane</keyword>
<gene>
    <name evidence="9" type="ORF">GCM10009575_079750</name>
</gene>
<evidence type="ECO:0000256" key="1">
    <source>
        <dbReference type="ARBA" id="ARBA00004651"/>
    </source>
</evidence>
<reference evidence="9 10" key="1">
    <citation type="journal article" date="2019" name="Int. J. Syst. Evol. Microbiol.">
        <title>The Global Catalogue of Microorganisms (GCM) 10K type strain sequencing project: providing services to taxonomists for standard genome sequencing and annotation.</title>
        <authorList>
            <consortium name="The Broad Institute Genomics Platform"/>
            <consortium name="The Broad Institute Genome Sequencing Center for Infectious Disease"/>
            <person name="Wu L."/>
            <person name="Ma J."/>
        </authorList>
    </citation>
    <scope>NUCLEOTIDE SEQUENCE [LARGE SCALE GENOMIC DNA]</scope>
    <source>
        <strain evidence="9 10">JCM 11444</strain>
    </source>
</reference>
<organism evidence="9 10">
    <name type="scientific">Streptomyces rhizosphaericus</name>
    <dbReference type="NCBI Taxonomy" id="114699"/>
    <lineage>
        <taxon>Bacteria</taxon>
        <taxon>Bacillati</taxon>
        <taxon>Actinomycetota</taxon>
        <taxon>Actinomycetes</taxon>
        <taxon>Kitasatosporales</taxon>
        <taxon>Streptomycetaceae</taxon>
        <taxon>Streptomyces</taxon>
        <taxon>Streptomyces violaceusniger group</taxon>
    </lineage>
</organism>
<feature type="compositionally biased region" description="Low complexity" evidence="7">
    <location>
        <begin position="205"/>
        <end position="220"/>
    </location>
</feature>
<feature type="transmembrane region" description="Helical" evidence="8">
    <location>
        <begin position="149"/>
        <end position="167"/>
    </location>
</feature>
<dbReference type="InterPro" id="IPR050171">
    <property type="entry name" value="MFS_Transporters"/>
</dbReference>
<protein>
    <submittedName>
        <fullName evidence="9">MFS transporter</fullName>
    </submittedName>
</protein>
<evidence type="ECO:0000256" key="7">
    <source>
        <dbReference type="SAM" id="MobiDB-lite"/>
    </source>
</evidence>
<sequence length="459" mass="46812">MGKPRRRTALSDRIPGGRDGRRMLIVTFVDRIGSGLWGATATLYFTFAAGLSTAEIGLLLAVSGAIGIAGPPLGGLLADRVRLRPLLITVQLVRAAASLALLTTTDLRLLLAIASVGSLGDRAAAVLTKLYATRVAGPERVRYQAISRTAMNVGWAVGGLAAAAALTGGTVTVYRWLLIGDALSFVASALFTLRCAEPPSASRIAAQSASPAPDASAPAEPGAPTPAEPGAPTPAGPAPTPAEPASAPEKTTAPTPWRDRRYLAYTASEAVLFLDDSVFKVGLPLWAVTATSTPHQLVPLLLVLNNLLVVFFQVPFARFGATPHTARTSLWPLAGAFLVGGGALAASAVGAPWFAATALVLAATAFTVAEMLHATISWELSVVLAPPTAQGAYLGVHGLAQAVQRSAGPLAVTAAIAAGPLGWLGLGAGLAAMCGAQRHLVRDRGDGALSVAPVTVSEH</sequence>
<keyword evidence="4 8" id="KW-0812">Transmembrane</keyword>
<feature type="compositionally biased region" description="Pro residues" evidence="7">
    <location>
        <begin position="221"/>
        <end position="242"/>
    </location>
</feature>
<evidence type="ECO:0000256" key="4">
    <source>
        <dbReference type="ARBA" id="ARBA00022692"/>
    </source>
</evidence>
<comment type="subcellular location">
    <subcellularLocation>
        <location evidence="1">Cell membrane</location>
        <topology evidence="1">Multi-pass membrane protein</topology>
    </subcellularLocation>
</comment>
<evidence type="ECO:0000256" key="6">
    <source>
        <dbReference type="ARBA" id="ARBA00023136"/>
    </source>
</evidence>
<evidence type="ECO:0000256" key="8">
    <source>
        <dbReference type="SAM" id="Phobius"/>
    </source>
</evidence>
<feature type="transmembrane region" description="Helical" evidence="8">
    <location>
        <begin position="410"/>
        <end position="434"/>
    </location>
</feature>
<dbReference type="Gene3D" id="1.20.1250.20">
    <property type="entry name" value="MFS general substrate transporter like domains"/>
    <property type="match status" value="1"/>
</dbReference>
<dbReference type="SUPFAM" id="SSF103473">
    <property type="entry name" value="MFS general substrate transporter"/>
    <property type="match status" value="1"/>
</dbReference>
<dbReference type="PANTHER" id="PTHR23517">
    <property type="entry name" value="RESISTANCE PROTEIN MDTM, PUTATIVE-RELATED-RELATED"/>
    <property type="match status" value="1"/>
</dbReference>
<dbReference type="EMBL" id="BAAAID010000079">
    <property type="protein sequence ID" value="GAA0953408.1"/>
    <property type="molecule type" value="Genomic_DNA"/>
</dbReference>
<evidence type="ECO:0000313" key="9">
    <source>
        <dbReference type="EMBL" id="GAA0953408.1"/>
    </source>
</evidence>
<comment type="caution">
    <text evidence="9">The sequence shown here is derived from an EMBL/GenBank/DDBJ whole genome shotgun (WGS) entry which is preliminary data.</text>
</comment>